<dbReference type="Gene3D" id="2.40.10.270">
    <property type="entry name" value="Bacteriophage SPP1 head-tail adaptor protein"/>
    <property type="match status" value="1"/>
</dbReference>
<sequence length="110" mass="12347">MQAGKLRHRITLQEPVKEQNPTTGAVINTWRDVATLWAEVAALSAREFIAAQASQGEVTTRITIRYREGVTRKHRILFRGRIYNIEGVLPDPRSGREYLTLPCSEGANDG</sequence>
<proteinExistence type="predicted"/>
<dbReference type="NCBIfam" id="TIGR01563">
    <property type="entry name" value="gp16_SPP1"/>
    <property type="match status" value="1"/>
</dbReference>
<comment type="caution">
    <text evidence="1">The sequence shown here is derived from an EMBL/GenBank/DDBJ whole genome shotgun (WGS) entry which is preliminary data.</text>
</comment>
<evidence type="ECO:0000313" key="1">
    <source>
        <dbReference type="EMBL" id="MQS30043.1"/>
    </source>
</evidence>
<name>A0A1X9TP52_ECOLX</name>
<reference evidence="1 2" key="1">
    <citation type="journal article" date="2019" name="Microorganisms">
        <title>Characteristics of Carbapenem-Resistant and Colistin-Resistant Escherichia coli Co-Producing NDM-1 and MCR-1 from Pig Farms in China.</title>
        <authorList>
            <person name="Peng Z."/>
            <person name="Li X."/>
            <person name="Hu Z."/>
            <person name="Li Z."/>
            <person name="Lv Y."/>
            <person name="Lei M."/>
            <person name="Wu B."/>
            <person name="Chen H."/>
            <person name="Wang X."/>
        </authorList>
    </citation>
    <scope>NUCLEOTIDE SEQUENCE [LARGE SCALE GENOMIC DNA]</scope>
    <source>
        <strain evidence="1 2">RXD010</strain>
    </source>
</reference>
<protein>
    <submittedName>
        <fullName evidence="1">Head-tail adaptor protein</fullName>
    </submittedName>
</protein>
<accession>A0A1X9TP52</accession>
<dbReference type="RefSeq" id="WP_023317183.1">
    <property type="nucleotide sequence ID" value="NZ_BNGA01000001.1"/>
</dbReference>
<dbReference type="InterPro" id="IPR008767">
    <property type="entry name" value="Phage_SPP1_head-tail_adaptor"/>
</dbReference>
<dbReference type="InterPro" id="IPR038666">
    <property type="entry name" value="SSP1_head-tail_sf"/>
</dbReference>
<evidence type="ECO:0000313" key="2">
    <source>
        <dbReference type="Proteomes" id="UP000460351"/>
    </source>
</evidence>
<gene>
    <name evidence="1" type="ORF">E4K51_07590</name>
</gene>
<organism evidence="1 2">
    <name type="scientific">Escherichia coli</name>
    <dbReference type="NCBI Taxonomy" id="562"/>
    <lineage>
        <taxon>Bacteria</taxon>
        <taxon>Pseudomonadati</taxon>
        <taxon>Pseudomonadota</taxon>
        <taxon>Gammaproteobacteria</taxon>
        <taxon>Enterobacterales</taxon>
        <taxon>Enterobacteriaceae</taxon>
        <taxon>Escherichia</taxon>
    </lineage>
</organism>
<dbReference type="EMBL" id="SQQU01000008">
    <property type="protein sequence ID" value="MQS30043.1"/>
    <property type="molecule type" value="Genomic_DNA"/>
</dbReference>
<dbReference type="Proteomes" id="UP000460351">
    <property type="component" value="Unassembled WGS sequence"/>
</dbReference>
<dbReference type="Pfam" id="PF05521">
    <property type="entry name" value="Phage_HCP"/>
    <property type="match status" value="1"/>
</dbReference>
<dbReference type="AlphaFoldDB" id="A0A1X9TP52"/>